<gene>
    <name evidence="9" type="ORF">G3570_04650</name>
</gene>
<dbReference type="AlphaFoldDB" id="A0A6M1SKS3"/>
<feature type="domain" description="RCK C-terminal" evidence="8">
    <location>
        <begin position="209"/>
        <end position="294"/>
    </location>
</feature>
<dbReference type="Gene3D" id="3.30.70.1450">
    <property type="entry name" value="Regulator of K+ conductance, C-terminal domain"/>
    <property type="match status" value="2"/>
</dbReference>
<dbReference type="InterPro" id="IPR004680">
    <property type="entry name" value="Cit_transptr-like_dom"/>
</dbReference>
<dbReference type="RefSeq" id="WP_165139793.1">
    <property type="nucleotide sequence ID" value="NZ_JAALLT010000002.1"/>
</dbReference>
<feature type="transmembrane region" description="Helical" evidence="7">
    <location>
        <begin position="179"/>
        <end position="199"/>
    </location>
</feature>
<dbReference type="GO" id="GO:0006813">
    <property type="term" value="P:potassium ion transport"/>
    <property type="evidence" value="ECO:0007669"/>
    <property type="project" value="InterPro"/>
</dbReference>
<dbReference type="PANTHER" id="PTHR43652:SF2">
    <property type="entry name" value="BASIC AMINO ACID ANTIPORTER YFCC-RELATED"/>
    <property type="match status" value="1"/>
</dbReference>
<feature type="domain" description="RCK C-terminal" evidence="8">
    <location>
        <begin position="305"/>
        <end position="392"/>
    </location>
</feature>
<feature type="transmembrane region" description="Helical" evidence="7">
    <location>
        <begin position="438"/>
        <end position="456"/>
    </location>
</feature>
<feature type="transmembrane region" description="Helical" evidence="7">
    <location>
        <begin position="6"/>
        <end position="25"/>
    </location>
</feature>
<dbReference type="InterPro" id="IPR006037">
    <property type="entry name" value="RCK_C"/>
</dbReference>
<reference evidence="9 10" key="1">
    <citation type="submission" date="2020-02" db="EMBL/GenBank/DDBJ databases">
        <title>Balneolaceae bacterium YR4-1, complete genome.</title>
        <authorList>
            <person name="Li Y."/>
            <person name="Wu S."/>
        </authorList>
    </citation>
    <scope>NUCLEOTIDE SEQUENCE [LARGE SCALE GENOMIC DNA]</scope>
    <source>
        <strain evidence="9 10">YR4-1</strain>
    </source>
</reference>
<dbReference type="Pfam" id="PF02080">
    <property type="entry name" value="TrkA_C"/>
    <property type="match status" value="1"/>
</dbReference>
<keyword evidence="5 7" id="KW-1133">Transmembrane helix</keyword>
<keyword evidence="4" id="KW-0677">Repeat</keyword>
<comment type="caution">
    <text evidence="9">The sequence shown here is derived from an EMBL/GenBank/DDBJ whole genome shotgun (WGS) entry which is preliminary data.</text>
</comment>
<keyword evidence="3 7" id="KW-0812">Transmembrane</keyword>
<dbReference type="PANTHER" id="PTHR43652">
    <property type="entry name" value="BASIC AMINO ACID ANTIPORTER YFCC-RELATED"/>
    <property type="match status" value="1"/>
</dbReference>
<evidence type="ECO:0000256" key="1">
    <source>
        <dbReference type="ARBA" id="ARBA00004141"/>
    </source>
</evidence>
<dbReference type="SUPFAM" id="SSF116726">
    <property type="entry name" value="TrkA C-terminal domain-like"/>
    <property type="match status" value="2"/>
</dbReference>
<proteinExistence type="predicted"/>
<name>A0A6M1SKS3_9BACT</name>
<keyword evidence="6 7" id="KW-0472">Membrane</keyword>
<keyword evidence="10" id="KW-1185">Reference proteome</keyword>
<evidence type="ECO:0000313" key="9">
    <source>
        <dbReference type="EMBL" id="NGP75911.1"/>
    </source>
</evidence>
<accession>A0A6M1SKS3</accession>
<comment type="subcellular location">
    <subcellularLocation>
        <location evidence="1">Membrane</location>
        <topology evidence="1">Multi-pass membrane protein</topology>
    </subcellularLocation>
</comment>
<feature type="transmembrane region" description="Helical" evidence="7">
    <location>
        <begin position="506"/>
        <end position="535"/>
    </location>
</feature>
<dbReference type="EMBL" id="JAALLT010000002">
    <property type="protein sequence ID" value="NGP75911.1"/>
    <property type="molecule type" value="Genomic_DNA"/>
</dbReference>
<dbReference type="GO" id="GO:0005886">
    <property type="term" value="C:plasma membrane"/>
    <property type="evidence" value="ECO:0007669"/>
    <property type="project" value="TreeGrafter"/>
</dbReference>
<keyword evidence="2" id="KW-0813">Transport</keyword>
<feature type="transmembrane region" description="Helical" evidence="7">
    <location>
        <begin position="55"/>
        <end position="74"/>
    </location>
</feature>
<sequence>MKLLMGYELILILVVLFLAFFALAIDLWSPDAVLLTALVLVTVGGVLNLEQALRGFGNSTLLALGSLYIIAAALRESGALDRASEFILGKETRSIRRILIRLCPSVTLYSAFLNNTPIVAMGIPAIRSWSKKNRVPVSKLLMPLSFAAILGGICTLIGTSTNLITHGLLQSHGMPGFSFFELSLLGVPCAIAGLFYLIVISPKLTPARRDIRYQEEKKRELLVELEITQGANVVGQSVEESGLKTFPGFYLSRINRDDREIAPVPDEEELRAGDHLLYAAQGGVAAKVPDLSGYPGLQLALLPPREIKSDRKMNRELHQVVVKEGSRLVGATIEEGKLLDRFGAAVTGVRRKGKRIDQPLGDFILHAGDVLLLDTGRGFRGAYEETPDFFLTSEAGGEGPGEKKNIKEQRPGGKDLYVSVAVLFGVIAMAAFGGMHIALAGILGVVVLLTFGVIEAGEARESVDWTVLIVIGAALGLGSAMEESGAAEIIASWLVEFTSAYGARTVLAGVVITTVILTEIITNNGAVALMFPIVLSVAESQGFEARGLFIAMTIAASMSLITPIGYQTNLMVYGPGNYKFTDFFKVGFPLQITLWAIVIILAPIIWPM</sequence>
<protein>
    <submittedName>
        <fullName evidence="9">SLC13 family permease</fullName>
    </submittedName>
</protein>
<evidence type="ECO:0000256" key="3">
    <source>
        <dbReference type="ARBA" id="ARBA00022692"/>
    </source>
</evidence>
<evidence type="ECO:0000256" key="4">
    <source>
        <dbReference type="ARBA" id="ARBA00022737"/>
    </source>
</evidence>
<dbReference type="Pfam" id="PF03600">
    <property type="entry name" value="CitMHS"/>
    <property type="match status" value="2"/>
</dbReference>
<dbReference type="InterPro" id="IPR036721">
    <property type="entry name" value="RCK_C_sf"/>
</dbReference>
<organism evidence="9 10">
    <name type="scientific">Halalkalibaculum roseum</name>
    <dbReference type="NCBI Taxonomy" id="2709311"/>
    <lineage>
        <taxon>Bacteria</taxon>
        <taxon>Pseudomonadati</taxon>
        <taxon>Balneolota</taxon>
        <taxon>Balneolia</taxon>
        <taxon>Balneolales</taxon>
        <taxon>Balneolaceae</taxon>
        <taxon>Halalkalibaculum</taxon>
    </lineage>
</organism>
<feature type="transmembrane region" description="Helical" evidence="7">
    <location>
        <begin position="547"/>
        <end position="566"/>
    </location>
</feature>
<dbReference type="Proteomes" id="UP000473278">
    <property type="component" value="Unassembled WGS sequence"/>
</dbReference>
<feature type="transmembrane region" description="Helical" evidence="7">
    <location>
        <begin position="416"/>
        <end position="432"/>
    </location>
</feature>
<dbReference type="GO" id="GO:0008324">
    <property type="term" value="F:monoatomic cation transmembrane transporter activity"/>
    <property type="evidence" value="ECO:0007669"/>
    <property type="project" value="InterPro"/>
</dbReference>
<feature type="transmembrane region" description="Helical" evidence="7">
    <location>
        <begin position="140"/>
        <end position="159"/>
    </location>
</feature>
<evidence type="ECO:0000256" key="6">
    <source>
        <dbReference type="ARBA" id="ARBA00023136"/>
    </source>
</evidence>
<evidence type="ECO:0000313" key="10">
    <source>
        <dbReference type="Proteomes" id="UP000473278"/>
    </source>
</evidence>
<evidence type="ECO:0000256" key="5">
    <source>
        <dbReference type="ARBA" id="ARBA00022989"/>
    </source>
</evidence>
<evidence type="ECO:0000256" key="7">
    <source>
        <dbReference type="SAM" id="Phobius"/>
    </source>
</evidence>
<dbReference type="InterPro" id="IPR051679">
    <property type="entry name" value="DASS-Related_Transporters"/>
</dbReference>
<feature type="transmembrane region" description="Helical" evidence="7">
    <location>
        <begin position="32"/>
        <end position="49"/>
    </location>
</feature>
<evidence type="ECO:0000256" key="2">
    <source>
        <dbReference type="ARBA" id="ARBA00022448"/>
    </source>
</evidence>
<evidence type="ECO:0000259" key="8">
    <source>
        <dbReference type="PROSITE" id="PS51202"/>
    </source>
</evidence>
<dbReference type="PROSITE" id="PS51202">
    <property type="entry name" value="RCK_C"/>
    <property type="match status" value="2"/>
</dbReference>
<feature type="transmembrane region" description="Helical" evidence="7">
    <location>
        <begin position="586"/>
        <end position="606"/>
    </location>
</feature>